<dbReference type="PANTHER" id="PTHR43537:SF47">
    <property type="entry name" value="REGULATORY PROTEIN GNTR HTH"/>
    <property type="match status" value="1"/>
</dbReference>
<proteinExistence type="predicted"/>
<dbReference type="RefSeq" id="WP_011189565.1">
    <property type="nucleotide sequence ID" value="NC_006138.1"/>
</dbReference>
<dbReference type="SUPFAM" id="SSF48008">
    <property type="entry name" value="GntR ligand-binding domain-like"/>
    <property type="match status" value="1"/>
</dbReference>
<dbReference type="SMART" id="SM00895">
    <property type="entry name" value="FCD"/>
    <property type="match status" value="1"/>
</dbReference>
<dbReference type="eggNOG" id="COG2186">
    <property type="taxonomic scope" value="Bacteria"/>
</dbReference>
<reference evidence="6" key="1">
    <citation type="journal article" date="2004" name="Environ. Microbiol.">
        <title>The genome of Desulfotalea psychrophila, a sulfate-reducing bacterium from permanently cold Arctic sediments.</title>
        <authorList>
            <person name="Rabus R."/>
            <person name="Ruepp A."/>
            <person name="Frickey T."/>
            <person name="Rattei T."/>
            <person name="Fartmann B."/>
            <person name="Stark M."/>
            <person name="Bauer M."/>
            <person name="Zibat A."/>
            <person name="Lombardot T."/>
            <person name="Becker I."/>
            <person name="Amann J."/>
            <person name="Gellner K."/>
            <person name="Teeling H."/>
            <person name="Leuschner W.D."/>
            <person name="Gloeckner F.-O."/>
            <person name="Lupas A.N."/>
            <person name="Amann R."/>
            <person name="Klenk H.-P."/>
        </authorList>
    </citation>
    <scope>NUCLEOTIDE SEQUENCE [LARGE SCALE GENOMIC DNA]</scope>
    <source>
        <strain evidence="6">DSM 12343 / LSv54</strain>
    </source>
</reference>
<dbReference type="GO" id="GO:0003677">
    <property type="term" value="F:DNA binding"/>
    <property type="evidence" value="ECO:0007669"/>
    <property type="project" value="UniProtKB-KW"/>
</dbReference>
<evidence type="ECO:0000256" key="2">
    <source>
        <dbReference type="ARBA" id="ARBA00023125"/>
    </source>
</evidence>
<name>Q6AKS2_DESPS</name>
<evidence type="ECO:0000259" key="4">
    <source>
        <dbReference type="PROSITE" id="PS50949"/>
    </source>
</evidence>
<dbReference type="KEGG" id="dps:DP2324"/>
<protein>
    <submittedName>
        <fullName evidence="5">Related to predicted transcription regulator (GntR-family)</fullName>
    </submittedName>
</protein>
<dbReference type="SUPFAM" id="SSF46785">
    <property type="entry name" value="Winged helix' DNA-binding domain"/>
    <property type="match status" value="1"/>
</dbReference>
<dbReference type="InterPro" id="IPR036388">
    <property type="entry name" value="WH-like_DNA-bd_sf"/>
</dbReference>
<evidence type="ECO:0000313" key="6">
    <source>
        <dbReference type="Proteomes" id="UP000000602"/>
    </source>
</evidence>
<dbReference type="Gene3D" id="1.10.10.10">
    <property type="entry name" value="Winged helix-like DNA-binding domain superfamily/Winged helix DNA-binding domain"/>
    <property type="match status" value="1"/>
</dbReference>
<dbReference type="AlphaFoldDB" id="Q6AKS2"/>
<dbReference type="STRING" id="177439.DP2324"/>
<gene>
    <name evidence="5" type="ordered locus">DP2324</name>
</gene>
<dbReference type="InterPro" id="IPR008920">
    <property type="entry name" value="TF_FadR/GntR_C"/>
</dbReference>
<dbReference type="EMBL" id="CR522870">
    <property type="protein sequence ID" value="CAG37053.1"/>
    <property type="molecule type" value="Genomic_DNA"/>
</dbReference>
<accession>Q6AKS2</accession>
<dbReference type="PANTHER" id="PTHR43537">
    <property type="entry name" value="TRANSCRIPTIONAL REGULATOR, GNTR FAMILY"/>
    <property type="match status" value="1"/>
</dbReference>
<organism evidence="5 6">
    <name type="scientific">Desulfotalea psychrophila (strain LSv54 / DSM 12343)</name>
    <dbReference type="NCBI Taxonomy" id="177439"/>
    <lineage>
        <taxon>Bacteria</taxon>
        <taxon>Pseudomonadati</taxon>
        <taxon>Thermodesulfobacteriota</taxon>
        <taxon>Desulfobulbia</taxon>
        <taxon>Desulfobulbales</taxon>
        <taxon>Desulfocapsaceae</taxon>
        <taxon>Desulfotalea</taxon>
    </lineage>
</organism>
<evidence type="ECO:0000256" key="1">
    <source>
        <dbReference type="ARBA" id="ARBA00023015"/>
    </source>
</evidence>
<feature type="domain" description="HTH gntR-type" evidence="4">
    <location>
        <begin position="9"/>
        <end position="77"/>
    </location>
</feature>
<dbReference type="Proteomes" id="UP000000602">
    <property type="component" value="Chromosome"/>
</dbReference>
<dbReference type="GO" id="GO:0003700">
    <property type="term" value="F:DNA-binding transcription factor activity"/>
    <property type="evidence" value="ECO:0007669"/>
    <property type="project" value="InterPro"/>
</dbReference>
<dbReference type="SMART" id="SM00345">
    <property type="entry name" value="HTH_GNTR"/>
    <property type="match status" value="1"/>
</dbReference>
<evidence type="ECO:0000313" key="5">
    <source>
        <dbReference type="EMBL" id="CAG37053.1"/>
    </source>
</evidence>
<evidence type="ECO:0000256" key="3">
    <source>
        <dbReference type="ARBA" id="ARBA00023163"/>
    </source>
</evidence>
<dbReference type="InterPro" id="IPR011711">
    <property type="entry name" value="GntR_C"/>
</dbReference>
<keyword evidence="1" id="KW-0805">Transcription regulation</keyword>
<dbReference type="OrthoDB" id="5343675at2"/>
<keyword evidence="3" id="KW-0804">Transcription</keyword>
<dbReference type="InterPro" id="IPR036390">
    <property type="entry name" value="WH_DNA-bd_sf"/>
</dbReference>
<keyword evidence="6" id="KW-1185">Reference proteome</keyword>
<dbReference type="Pfam" id="PF07729">
    <property type="entry name" value="FCD"/>
    <property type="match status" value="1"/>
</dbReference>
<dbReference type="PROSITE" id="PS50949">
    <property type="entry name" value="HTH_GNTR"/>
    <property type="match status" value="1"/>
</dbReference>
<dbReference type="PRINTS" id="PR00035">
    <property type="entry name" value="HTHGNTR"/>
</dbReference>
<dbReference type="InterPro" id="IPR000524">
    <property type="entry name" value="Tscrpt_reg_HTH_GntR"/>
</dbReference>
<dbReference type="Gene3D" id="1.20.120.530">
    <property type="entry name" value="GntR ligand-binding domain-like"/>
    <property type="match status" value="1"/>
</dbReference>
<dbReference type="HOGENOM" id="CLU_017584_9_2_7"/>
<dbReference type="CDD" id="cd07377">
    <property type="entry name" value="WHTH_GntR"/>
    <property type="match status" value="1"/>
</dbReference>
<sequence length="219" mass="24567">MKLARPIKQSLPKQISQQIEENIQSGDLKLGSKIPSEPDLVRQFSVSRNTIREAIQSLIQAGVLEARQGDGTYVVSSGRFEGNIFNRLSGSRESEVDEARLVIEREIVQLAAQRRTAADLVRIERALLARNSAHFSSKEYGEADIEFHLTIARAAGNTILYDLYSSISKFICISVEQKVCLGDRQEVEFSQLHKELFQAITDRDGRQAVTLLNQILSLH</sequence>
<dbReference type="Pfam" id="PF00392">
    <property type="entry name" value="GntR"/>
    <property type="match status" value="1"/>
</dbReference>
<keyword evidence="2" id="KW-0238">DNA-binding</keyword>